<keyword evidence="1" id="KW-0472">Membrane</keyword>
<protein>
    <submittedName>
        <fullName evidence="2">DUF1109 domain-containing protein</fullName>
    </submittedName>
</protein>
<feature type="transmembrane region" description="Helical" evidence="1">
    <location>
        <begin position="131"/>
        <end position="149"/>
    </location>
</feature>
<sequence length="213" mass="22938">MNTDELITTLSQEVRPVRRGAIGRRLLVGLGLGAMVSTGLLALWTGIRPDLLAAMAGFTFWMKWAYTLSLALAALTISVQLARPDSAKLHGLWLAAIPVLLLAGTGVLDLLRTPPGEWLAMWLGHSWKSCPWRVLALAMPIFAGLLWSFRRLAPTRLRAAGAAAGLLAGAFAAAVYCLHCPETSAIFVLTWYSLGILATSLLGALLGPRLLRW</sequence>
<evidence type="ECO:0000313" key="3">
    <source>
        <dbReference type="Proteomes" id="UP000234483"/>
    </source>
</evidence>
<feature type="transmembrane region" description="Helical" evidence="1">
    <location>
        <begin position="64"/>
        <end position="82"/>
    </location>
</feature>
<dbReference type="Proteomes" id="UP000234483">
    <property type="component" value="Unassembled WGS sequence"/>
</dbReference>
<proteinExistence type="predicted"/>
<gene>
    <name evidence="2" type="ORF">CFHF_18525</name>
</gene>
<dbReference type="InterPro" id="IPR009495">
    <property type="entry name" value="NrsF"/>
</dbReference>
<feature type="transmembrane region" description="Helical" evidence="1">
    <location>
        <begin position="89"/>
        <end position="111"/>
    </location>
</feature>
<dbReference type="RefSeq" id="WP_101714471.1">
    <property type="nucleotide sequence ID" value="NZ_PJRQ01000040.1"/>
</dbReference>
<feature type="transmembrane region" description="Helical" evidence="1">
    <location>
        <begin position="26"/>
        <end position="44"/>
    </location>
</feature>
<keyword evidence="1" id="KW-1133">Transmembrane helix</keyword>
<evidence type="ECO:0000256" key="1">
    <source>
        <dbReference type="SAM" id="Phobius"/>
    </source>
</evidence>
<reference evidence="2 3" key="1">
    <citation type="submission" date="2017-12" db="EMBL/GenBank/DDBJ databases">
        <title>The genome sequence of Caulobacter flavus CGMCC1 15093.</title>
        <authorList>
            <person name="Gao J."/>
            <person name="Mao X."/>
            <person name="Sun J."/>
        </authorList>
    </citation>
    <scope>NUCLEOTIDE SEQUENCE [LARGE SCALE GENOMIC DNA]</scope>
    <source>
        <strain evidence="2 3">CGMCC1 15093</strain>
    </source>
</reference>
<comment type="caution">
    <text evidence="2">The sequence shown here is derived from an EMBL/GenBank/DDBJ whole genome shotgun (WGS) entry which is preliminary data.</text>
</comment>
<name>A0A2N5CPQ5_9CAUL</name>
<dbReference type="AlphaFoldDB" id="A0A2N5CPQ5"/>
<feature type="transmembrane region" description="Helical" evidence="1">
    <location>
        <begin position="185"/>
        <end position="207"/>
    </location>
</feature>
<organism evidence="2 3">
    <name type="scientific">Caulobacter flavus</name>
    <dbReference type="NCBI Taxonomy" id="1679497"/>
    <lineage>
        <taxon>Bacteria</taxon>
        <taxon>Pseudomonadati</taxon>
        <taxon>Pseudomonadota</taxon>
        <taxon>Alphaproteobacteria</taxon>
        <taxon>Caulobacterales</taxon>
        <taxon>Caulobacteraceae</taxon>
        <taxon>Caulobacter</taxon>
    </lineage>
</organism>
<keyword evidence="1" id="KW-0812">Transmembrane</keyword>
<dbReference type="Pfam" id="PF06532">
    <property type="entry name" value="NrsF"/>
    <property type="match status" value="1"/>
</dbReference>
<accession>A0A2N5CPQ5</accession>
<dbReference type="EMBL" id="PJRQ01000040">
    <property type="protein sequence ID" value="PLR09139.1"/>
    <property type="molecule type" value="Genomic_DNA"/>
</dbReference>
<feature type="transmembrane region" description="Helical" evidence="1">
    <location>
        <begin position="161"/>
        <end position="179"/>
    </location>
</feature>
<evidence type="ECO:0000313" key="2">
    <source>
        <dbReference type="EMBL" id="PLR09139.1"/>
    </source>
</evidence>